<gene>
    <name evidence="8" type="primary">PSH1</name>
    <name evidence="8" type="ORF">LshimejAT787_1302730</name>
</gene>
<dbReference type="InterPro" id="IPR027370">
    <property type="entry name" value="Znf-RING_euk"/>
</dbReference>
<feature type="compositionally biased region" description="Acidic residues" evidence="6">
    <location>
        <begin position="303"/>
        <end position="315"/>
    </location>
</feature>
<dbReference type="AlphaFoldDB" id="A0A9P3PUW5"/>
<comment type="caution">
    <text evidence="8">The sequence shown here is derived from an EMBL/GenBank/DDBJ whole genome shotgun (WGS) entry which is preliminary data.</text>
</comment>
<evidence type="ECO:0000313" key="9">
    <source>
        <dbReference type="Proteomes" id="UP001063166"/>
    </source>
</evidence>
<protein>
    <submittedName>
        <fullName evidence="8">RING-type zinc-finger</fullName>
    </submittedName>
</protein>
<feature type="domain" description="RING-type" evidence="7">
    <location>
        <begin position="135"/>
        <end position="196"/>
    </location>
</feature>
<dbReference type="InterPro" id="IPR047126">
    <property type="entry name" value="RNF141-like"/>
</dbReference>
<feature type="region of interest" description="Disordered" evidence="6">
    <location>
        <begin position="1"/>
        <end position="61"/>
    </location>
</feature>
<feature type="compositionally biased region" description="Basic and acidic residues" evidence="6">
    <location>
        <begin position="40"/>
        <end position="53"/>
    </location>
</feature>
<keyword evidence="2 4" id="KW-0863">Zinc-finger</keyword>
<dbReference type="EMBL" id="BRPK01000013">
    <property type="protein sequence ID" value="GLB43372.1"/>
    <property type="molecule type" value="Genomic_DNA"/>
</dbReference>
<feature type="region of interest" description="Disordered" evidence="6">
    <location>
        <begin position="224"/>
        <end position="265"/>
    </location>
</feature>
<evidence type="ECO:0000256" key="1">
    <source>
        <dbReference type="ARBA" id="ARBA00022723"/>
    </source>
</evidence>
<feature type="compositionally biased region" description="Basic and acidic residues" evidence="6">
    <location>
        <begin position="1"/>
        <end position="15"/>
    </location>
</feature>
<keyword evidence="5" id="KW-0175">Coiled coil</keyword>
<dbReference type="PANTHER" id="PTHR12109">
    <property type="entry name" value="RING FINGER PROTEIN 141-RELATED"/>
    <property type="match status" value="1"/>
</dbReference>
<dbReference type="OrthoDB" id="6105938at2759"/>
<name>A0A9P3PUW5_LYOSH</name>
<organism evidence="8 9">
    <name type="scientific">Lyophyllum shimeji</name>
    <name type="common">Hon-shimeji</name>
    <name type="synonym">Tricholoma shimeji</name>
    <dbReference type="NCBI Taxonomy" id="47721"/>
    <lineage>
        <taxon>Eukaryota</taxon>
        <taxon>Fungi</taxon>
        <taxon>Dikarya</taxon>
        <taxon>Basidiomycota</taxon>
        <taxon>Agaricomycotina</taxon>
        <taxon>Agaricomycetes</taxon>
        <taxon>Agaricomycetidae</taxon>
        <taxon>Agaricales</taxon>
        <taxon>Tricholomatineae</taxon>
        <taxon>Lyophyllaceae</taxon>
        <taxon>Lyophyllum</taxon>
    </lineage>
</organism>
<feature type="region of interest" description="Disordered" evidence="6">
    <location>
        <begin position="303"/>
        <end position="346"/>
    </location>
</feature>
<dbReference type="Proteomes" id="UP001063166">
    <property type="component" value="Unassembled WGS sequence"/>
</dbReference>
<keyword evidence="9" id="KW-1185">Reference proteome</keyword>
<keyword evidence="3" id="KW-0862">Zinc</keyword>
<evidence type="ECO:0000256" key="6">
    <source>
        <dbReference type="SAM" id="MobiDB-lite"/>
    </source>
</evidence>
<feature type="compositionally biased region" description="Acidic residues" evidence="6">
    <location>
        <begin position="322"/>
        <end position="346"/>
    </location>
</feature>
<evidence type="ECO:0000256" key="2">
    <source>
        <dbReference type="ARBA" id="ARBA00022771"/>
    </source>
</evidence>
<reference evidence="8" key="1">
    <citation type="submission" date="2022-07" db="EMBL/GenBank/DDBJ databases">
        <title>The genome of Lyophyllum shimeji provides insight into the initial evolution of ectomycorrhizal fungal genome.</title>
        <authorList>
            <person name="Kobayashi Y."/>
            <person name="Shibata T."/>
            <person name="Hirakawa H."/>
            <person name="Shigenobu S."/>
            <person name="Nishiyama T."/>
            <person name="Yamada A."/>
            <person name="Hasebe M."/>
            <person name="Kawaguchi M."/>
        </authorList>
    </citation>
    <scope>NUCLEOTIDE SEQUENCE</scope>
    <source>
        <strain evidence="8">AT787</strain>
    </source>
</reference>
<dbReference type="SUPFAM" id="SSF57850">
    <property type="entry name" value="RING/U-box"/>
    <property type="match status" value="1"/>
</dbReference>
<dbReference type="GO" id="GO:0008270">
    <property type="term" value="F:zinc ion binding"/>
    <property type="evidence" value="ECO:0007669"/>
    <property type="project" value="UniProtKB-KW"/>
</dbReference>
<feature type="coiled-coil region" evidence="5">
    <location>
        <begin position="63"/>
        <end position="125"/>
    </location>
</feature>
<proteinExistence type="predicted"/>
<dbReference type="InterPro" id="IPR001841">
    <property type="entry name" value="Znf_RING"/>
</dbReference>
<sequence>MSAEHGRRDTGKGVDRSATSSSHLHTRIHLVEPQEPLNETLRDKHHDRPDRHSYSGPLAHAEFERMRKEIEAWKKAAADHKKASKKQAKKIEELKAQVLAETLAKKEQEQQVLTLKAKVEKKEELITTIENSLQCQICMDLLHQPYALSPCGHILCLLCLQEWFRKAPPSANDSDIDDDERDAYILTRSKSCPCCRAVVTRRPVPVFLVKAVATALFKYKAGTGEGHARRSPSPDGNDPWKGLFPASDEEDEGDSDSSEEDDDEYEDALGWAMHGLEAGLVRGALAHRLMTDRRYVLRYDEDDYSSIDSGGDDDGGVYRREDDDDDDDDEDDEEGPYSEDEDGYDIDENVYVPAQWEPPSVTVDPEDYVFRNEGVAASTLRMLRRGCTLDMIRIFSITYSHNRGLVAHLHSLDEIWPYPDNGLPGGTMPRNNRVFLGWNIKLDPADHSGEAYMQEILSELKENPARWTWAERSNVRGAYDVKRLVRMEEVEDYDTTDTEVWLDAHDPY</sequence>
<dbReference type="PROSITE" id="PS00518">
    <property type="entry name" value="ZF_RING_1"/>
    <property type="match status" value="1"/>
</dbReference>
<dbReference type="PROSITE" id="PS50089">
    <property type="entry name" value="ZF_RING_2"/>
    <property type="match status" value="1"/>
</dbReference>
<dbReference type="Gene3D" id="3.30.40.10">
    <property type="entry name" value="Zinc/RING finger domain, C3HC4 (zinc finger)"/>
    <property type="match status" value="1"/>
</dbReference>
<keyword evidence="1" id="KW-0479">Metal-binding</keyword>
<dbReference type="InterPro" id="IPR058504">
    <property type="entry name" value="DUF8191"/>
</dbReference>
<dbReference type="InterPro" id="IPR013083">
    <property type="entry name" value="Znf_RING/FYVE/PHD"/>
</dbReference>
<accession>A0A9P3PUW5</accession>
<feature type="compositionally biased region" description="Acidic residues" evidence="6">
    <location>
        <begin position="247"/>
        <end position="265"/>
    </location>
</feature>
<dbReference type="Pfam" id="PF13445">
    <property type="entry name" value="zf-RING_UBOX"/>
    <property type="match status" value="1"/>
</dbReference>
<dbReference type="InterPro" id="IPR017907">
    <property type="entry name" value="Znf_RING_CS"/>
</dbReference>
<evidence type="ECO:0000256" key="3">
    <source>
        <dbReference type="ARBA" id="ARBA00022833"/>
    </source>
</evidence>
<evidence type="ECO:0000256" key="4">
    <source>
        <dbReference type="PROSITE-ProRule" id="PRU00175"/>
    </source>
</evidence>
<evidence type="ECO:0000259" key="7">
    <source>
        <dbReference type="PROSITE" id="PS50089"/>
    </source>
</evidence>
<dbReference type="Pfam" id="PF26609">
    <property type="entry name" value="DUF8191"/>
    <property type="match status" value="1"/>
</dbReference>
<dbReference type="SMART" id="SM00184">
    <property type="entry name" value="RING"/>
    <property type="match status" value="1"/>
</dbReference>
<evidence type="ECO:0000313" key="8">
    <source>
        <dbReference type="EMBL" id="GLB43372.1"/>
    </source>
</evidence>
<evidence type="ECO:0000256" key="5">
    <source>
        <dbReference type="SAM" id="Coils"/>
    </source>
</evidence>